<organism evidence="2 3">
    <name type="scientific">Tardibacter chloracetimidivorans</name>
    <dbReference type="NCBI Taxonomy" id="1921510"/>
    <lineage>
        <taxon>Bacteria</taxon>
        <taxon>Pseudomonadati</taxon>
        <taxon>Pseudomonadota</taxon>
        <taxon>Alphaproteobacteria</taxon>
        <taxon>Sphingomonadales</taxon>
        <taxon>Sphingomonadaceae</taxon>
        <taxon>Tardibacter</taxon>
    </lineage>
</organism>
<sequence>MEMREKIQNPLIYPSLSADMGAKAFIRTMSNIENIKLLKARYCRFLDQQMWDDFVELFTPGCMFAVEVKDPAQWSIFRKEGSNPEPISRDLWIAMVSRTMADGGMSAHHVHSPEISFVDDSNAIGFWALEDHLLTPAMKFHGWGRYEHRLIRIGSAWKIAAWRLRWMHIEAI</sequence>
<protein>
    <recommendedName>
        <fullName evidence="1">SnoaL-like domain-containing protein</fullName>
    </recommendedName>
</protein>
<dbReference type="SUPFAM" id="SSF54427">
    <property type="entry name" value="NTF2-like"/>
    <property type="match status" value="1"/>
</dbReference>
<keyword evidence="3" id="KW-1185">Reference proteome</keyword>
<reference evidence="3" key="1">
    <citation type="submission" date="2016-11" db="EMBL/GenBank/DDBJ databases">
        <title>Complete Genome Sequence of alachlor-degrading Sphingomonas sp. strain JJ-A5.</title>
        <authorList>
            <person name="Lee H."/>
            <person name="Ka J.-O."/>
        </authorList>
    </citation>
    <scope>NUCLEOTIDE SEQUENCE [LARGE SCALE GENOMIC DNA]</scope>
    <source>
        <strain evidence="3">JJ-A5</strain>
    </source>
</reference>
<evidence type="ECO:0000313" key="3">
    <source>
        <dbReference type="Proteomes" id="UP000182063"/>
    </source>
</evidence>
<gene>
    <name evidence="2" type="ORF">BSL82_04380</name>
</gene>
<feature type="domain" description="SnoaL-like" evidence="1">
    <location>
        <begin position="28"/>
        <end position="163"/>
    </location>
</feature>
<dbReference type="KEGG" id="sphj:BSL82_04380"/>
<evidence type="ECO:0000313" key="2">
    <source>
        <dbReference type="EMBL" id="API58642.1"/>
    </source>
</evidence>
<dbReference type="AlphaFoldDB" id="A0A1L3ZSM7"/>
<accession>A0A1L3ZSM7</accession>
<dbReference type="STRING" id="1921510.BSL82_04380"/>
<dbReference type="InterPro" id="IPR037401">
    <property type="entry name" value="SnoaL-like"/>
</dbReference>
<dbReference type="InterPro" id="IPR032710">
    <property type="entry name" value="NTF2-like_dom_sf"/>
</dbReference>
<dbReference type="CDD" id="cd00531">
    <property type="entry name" value="NTF2_like"/>
    <property type="match status" value="1"/>
</dbReference>
<dbReference type="Proteomes" id="UP000182063">
    <property type="component" value="Chromosome"/>
</dbReference>
<name>A0A1L3ZSM7_9SPHN</name>
<dbReference type="Gene3D" id="3.10.450.50">
    <property type="match status" value="1"/>
</dbReference>
<proteinExistence type="predicted"/>
<dbReference type="EMBL" id="CP018221">
    <property type="protein sequence ID" value="API58642.1"/>
    <property type="molecule type" value="Genomic_DNA"/>
</dbReference>
<evidence type="ECO:0000259" key="1">
    <source>
        <dbReference type="Pfam" id="PF13577"/>
    </source>
</evidence>
<dbReference type="Pfam" id="PF13577">
    <property type="entry name" value="SnoaL_4"/>
    <property type="match status" value="1"/>
</dbReference>